<organism evidence="3 4">
    <name type="scientific">Glutamicibacter uratoxydans</name>
    <name type="common">Arthrobacter uratoxydans</name>
    <dbReference type="NCBI Taxonomy" id="43667"/>
    <lineage>
        <taxon>Bacteria</taxon>
        <taxon>Bacillati</taxon>
        <taxon>Actinomycetota</taxon>
        <taxon>Actinomycetes</taxon>
        <taxon>Micrococcales</taxon>
        <taxon>Micrococcaceae</taxon>
        <taxon>Glutamicibacter</taxon>
    </lineage>
</organism>
<dbReference type="InterPro" id="IPR001296">
    <property type="entry name" value="Glyco_trans_1"/>
</dbReference>
<gene>
    <name evidence="3" type="ORF">AUR04nite_34040</name>
</gene>
<keyword evidence="1" id="KW-0808">Transferase</keyword>
<reference evidence="3 4" key="1">
    <citation type="submission" date="2019-06" db="EMBL/GenBank/DDBJ databases">
        <title>Whole genome shotgun sequence of Glutamicibacter uratoxydans NBRC 15515.</title>
        <authorList>
            <person name="Hosoyama A."/>
            <person name="Uohara A."/>
            <person name="Ohji S."/>
            <person name="Ichikawa N."/>
        </authorList>
    </citation>
    <scope>NUCLEOTIDE SEQUENCE [LARGE SCALE GENOMIC DNA]</scope>
    <source>
        <strain evidence="3 4">NBRC 15515</strain>
    </source>
</reference>
<dbReference type="Proteomes" id="UP000316612">
    <property type="component" value="Unassembled WGS sequence"/>
</dbReference>
<feature type="domain" description="Glycosyl transferase family 1" evidence="2">
    <location>
        <begin position="38"/>
        <end position="196"/>
    </location>
</feature>
<proteinExistence type="predicted"/>
<dbReference type="Pfam" id="PF00534">
    <property type="entry name" value="Glycos_transf_1"/>
    <property type="match status" value="1"/>
</dbReference>
<sequence length="230" mass="25387">MVVSPSNFLARIISIRCPEIPIKVVRNPITCSSEIENTNPKKVSVDNSKINLCFLGRVSSEKGVQEFIEVLGNTSIKRNIILHIVGSGESKILASIRDQGLRSEVQVKFHGYVAASEVPLYLKQMNILVLPSLWFENAPLVLIEAALLGIPTLTSEIGGMKELSQLTTASCAVRINDHNQVETAIQVLNSKQGMNNLIDRDIFEWSKFKDDLHDTYLTAAEGIRNETANG</sequence>
<dbReference type="EMBL" id="BJNY01000030">
    <property type="protein sequence ID" value="GED07872.1"/>
    <property type="molecule type" value="Genomic_DNA"/>
</dbReference>
<dbReference type="SUPFAM" id="SSF53756">
    <property type="entry name" value="UDP-Glycosyltransferase/glycogen phosphorylase"/>
    <property type="match status" value="1"/>
</dbReference>
<name>A0A4Y4DRA6_GLUUR</name>
<keyword evidence="4" id="KW-1185">Reference proteome</keyword>
<dbReference type="Gene3D" id="3.40.50.2000">
    <property type="entry name" value="Glycogen Phosphorylase B"/>
    <property type="match status" value="2"/>
</dbReference>
<evidence type="ECO:0000313" key="3">
    <source>
        <dbReference type="EMBL" id="GED07872.1"/>
    </source>
</evidence>
<dbReference type="PANTHER" id="PTHR12526">
    <property type="entry name" value="GLYCOSYLTRANSFERASE"/>
    <property type="match status" value="1"/>
</dbReference>
<dbReference type="AlphaFoldDB" id="A0A4Y4DRA6"/>
<dbReference type="GO" id="GO:0016757">
    <property type="term" value="F:glycosyltransferase activity"/>
    <property type="evidence" value="ECO:0007669"/>
    <property type="project" value="InterPro"/>
</dbReference>
<evidence type="ECO:0000256" key="1">
    <source>
        <dbReference type="ARBA" id="ARBA00022679"/>
    </source>
</evidence>
<protein>
    <recommendedName>
        <fullName evidence="2">Glycosyl transferase family 1 domain-containing protein</fullName>
    </recommendedName>
</protein>
<evidence type="ECO:0000259" key="2">
    <source>
        <dbReference type="Pfam" id="PF00534"/>
    </source>
</evidence>
<evidence type="ECO:0000313" key="4">
    <source>
        <dbReference type="Proteomes" id="UP000316612"/>
    </source>
</evidence>
<comment type="caution">
    <text evidence="3">The sequence shown here is derived from an EMBL/GenBank/DDBJ whole genome shotgun (WGS) entry which is preliminary data.</text>
</comment>
<accession>A0A4Y4DRA6</accession>